<dbReference type="OrthoDB" id="6372863at2759"/>
<dbReference type="EMBL" id="FJ853148">
    <property type="protein sequence ID" value="ACZ43783.1"/>
    <property type="molecule type" value="mRNA"/>
</dbReference>
<sequence>MQQVLYSALLWACLWNGVRSSPIYATEVTPASKCVYWCKTPDFKFYCCDNDGETFDPEELEHDGQCPQVRRECPGKYKNLPSILPDFDDNGVPYPDNPKFCAHDSACNAWEKCCYDHCFERHVCKFAYSSGTNIEYSENPFREGDIFQETTYLS</sequence>
<dbReference type="AlphaFoldDB" id="D6BP34"/>
<reference evidence="2" key="1">
    <citation type="submission" date="2008-02" db="EMBL/GenBank/DDBJ databases">
        <title>Carcinin-like protein, a possible anti-WSSV factor in Chinese shrimp, Fenneropenaeus chinensis.</title>
        <authorList>
            <person name="Wang B."/>
            <person name="Li F."/>
            <person name="Xiang J."/>
        </authorList>
    </citation>
    <scope>NUCLEOTIDE SEQUENCE</scope>
</reference>
<protein>
    <submittedName>
        <fullName evidence="2">Carcinin-like protein</fullName>
    </submittedName>
    <submittedName>
        <fullName evidence="3">Crustin 3</fullName>
    </submittedName>
    <submittedName>
        <fullName evidence="4">Type Ib crustin cruIb-2</fullName>
    </submittedName>
</protein>
<reference evidence="3" key="3">
    <citation type="journal article" date="2010" name="Fish Shellfish Immunol.">
        <title>Molecular cloning and characterization of three crustins from the Chinese white shrimp, Fenneropenaeus chinensis.</title>
        <authorList>
            <person name="Sun C."/>
            <person name="Du X.J."/>
            <person name="Xu W.T."/>
            <person name="Zhang H.W."/>
            <person name="Zhao X.F."/>
            <person name="Wang J.X."/>
        </authorList>
    </citation>
    <scope>NUCLEOTIDE SEQUENCE</scope>
</reference>
<proteinExistence type="evidence at transcript level"/>
<evidence type="ECO:0000313" key="3">
    <source>
        <dbReference type="EMBL" id="ACZ43783.1"/>
    </source>
</evidence>
<dbReference type="EMBL" id="MT375592">
    <property type="protein sequence ID" value="QOL09977.1"/>
    <property type="molecule type" value="mRNA"/>
</dbReference>
<dbReference type="EMBL" id="EU500912">
    <property type="protein sequence ID" value="ACD11038.1"/>
    <property type="molecule type" value="mRNA"/>
</dbReference>
<organism evidence="3">
    <name type="scientific">Penaeus chinensis</name>
    <name type="common">Fleshy prawn</name>
    <name type="synonym">Fenneropenaeus chinensis</name>
    <dbReference type="NCBI Taxonomy" id="139456"/>
    <lineage>
        <taxon>Eukaryota</taxon>
        <taxon>Metazoa</taxon>
        <taxon>Ecdysozoa</taxon>
        <taxon>Arthropoda</taxon>
        <taxon>Crustacea</taxon>
        <taxon>Multicrustacea</taxon>
        <taxon>Malacostraca</taxon>
        <taxon>Eumalacostraca</taxon>
        <taxon>Eucarida</taxon>
        <taxon>Decapoda</taxon>
        <taxon>Dendrobranchiata</taxon>
        <taxon>Penaeoidea</taxon>
        <taxon>Penaeidae</taxon>
        <taxon>Penaeus</taxon>
    </lineage>
</organism>
<feature type="chain" id="PRO_5007652043" evidence="1">
    <location>
        <begin position="21"/>
        <end position="154"/>
    </location>
</feature>
<reference evidence="4" key="4">
    <citation type="journal article" date="2020" name="Mar. Drugs">
        <title>Molecular and Functional Diversity of Crustin-Like Genes in the Shrimp Litopenaeus vannamei.</title>
        <authorList>
            <person name="Li S."/>
            <person name="Lv X."/>
            <person name="Yu Y."/>
            <person name="Zhang X."/>
            <person name="Li F."/>
        </authorList>
    </citation>
    <scope>NUCLEOTIDE SEQUENCE</scope>
    <source>
        <tissue evidence="4">Epidermis</tissue>
    </source>
</reference>
<accession>D6BP34</accession>
<evidence type="ECO:0000313" key="4">
    <source>
        <dbReference type="EMBL" id="QOL09977.1"/>
    </source>
</evidence>
<evidence type="ECO:0000313" key="2">
    <source>
        <dbReference type="EMBL" id="ACD11038.1"/>
    </source>
</evidence>
<feature type="signal peptide" evidence="1">
    <location>
        <begin position="1"/>
        <end position="20"/>
    </location>
</feature>
<name>D6BP34_PENCE</name>
<keyword evidence="1" id="KW-0732">Signal</keyword>
<gene>
    <name evidence="4" type="primary">CruIb-2</name>
</gene>
<evidence type="ECO:0000256" key="1">
    <source>
        <dbReference type="SAM" id="SignalP"/>
    </source>
</evidence>
<reference evidence="3" key="2">
    <citation type="submission" date="2009-03" db="EMBL/GenBank/DDBJ databases">
        <authorList>
            <person name="Wang J.-X."/>
            <person name="Zhao X.-F."/>
        </authorList>
    </citation>
    <scope>NUCLEOTIDE SEQUENCE</scope>
</reference>